<organism evidence="1 2">
    <name type="scientific">Komagataeibacter melaceti</name>
    <dbReference type="NCBI Taxonomy" id="2766577"/>
    <lineage>
        <taxon>Bacteria</taxon>
        <taxon>Pseudomonadati</taxon>
        <taxon>Pseudomonadota</taxon>
        <taxon>Alphaproteobacteria</taxon>
        <taxon>Acetobacterales</taxon>
        <taxon>Acetobacteraceae</taxon>
        <taxon>Komagataeibacter</taxon>
    </lineage>
</organism>
<name>A0A371YWX8_9PROT</name>
<comment type="caution">
    <text evidence="1">The sequence shown here is derived from an EMBL/GenBank/DDBJ whole genome shotgun (WGS) entry which is preliminary data.</text>
</comment>
<evidence type="ECO:0000313" key="2">
    <source>
        <dbReference type="Proteomes" id="UP000262371"/>
    </source>
</evidence>
<dbReference type="EMBL" id="QUWV01000162">
    <property type="protein sequence ID" value="RFD18740.1"/>
    <property type="molecule type" value="Genomic_DNA"/>
</dbReference>
<dbReference type="AlphaFoldDB" id="A0A371YWX8"/>
<protein>
    <submittedName>
        <fullName evidence="1">Uncharacterized protein</fullName>
    </submittedName>
</protein>
<dbReference type="Proteomes" id="UP000262371">
    <property type="component" value="Unassembled WGS sequence"/>
</dbReference>
<keyword evidence="2" id="KW-1185">Reference proteome</keyword>
<proteinExistence type="predicted"/>
<reference evidence="1 2" key="1">
    <citation type="submission" date="2018-08" db="EMBL/GenBank/DDBJ databases">
        <title>Komagataeibacter sp. AV 382.</title>
        <authorList>
            <person name="Skraban J."/>
            <person name="Trcek J."/>
        </authorList>
    </citation>
    <scope>NUCLEOTIDE SEQUENCE [LARGE SCALE GENOMIC DNA]</scope>
    <source>
        <strain evidence="1 2">AV 382</strain>
    </source>
</reference>
<gene>
    <name evidence="1" type="ORF">DY926_14980</name>
</gene>
<accession>A0A371YWX8</accession>
<evidence type="ECO:0000313" key="1">
    <source>
        <dbReference type="EMBL" id="RFD18740.1"/>
    </source>
</evidence>
<sequence length="83" mass="8821">MLFSLFILLFRMFHAGHGVPVGARAASCAGTGPTRSAASMGKRHLWPQPARHGSAVPVSRFVFSFRPAAAGQRYGGEAPDMAH</sequence>